<evidence type="ECO:0000256" key="3">
    <source>
        <dbReference type="ARBA" id="ARBA00022630"/>
    </source>
</evidence>
<dbReference type="Pfam" id="PF01565">
    <property type="entry name" value="FAD_binding_4"/>
    <property type="match status" value="1"/>
</dbReference>
<dbReference type="EMBL" id="JBFXLU010000007">
    <property type="protein sequence ID" value="KAL2856474.1"/>
    <property type="molecule type" value="Genomic_DNA"/>
</dbReference>
<dbReference type="InterPro" id="IPR012951">
    <property type="entry name" value="BBE"/>
</dbReference>
<comment type="caution">
    <text evidence="7">The sequence shown here is derived from an EMBL/GenBank/DDBJ whole genome shotgun (WGS) entry which is preliminary data.</text>
</comment>
<dbReference type="PANTHER" id="PTHR42973:SF39">
    <property type="entry name" value="FAD-BINDING PCMH-TYPE DOMAIN-CONTAINING PROTEIN"/>
    <property type="match status" value="1"/>
</dbReference>
<dbReference type="PROSITE" id="PS51387">
    <property type="entry name" value="FAD_PCMH"/>
    <property type="match status" value="1"/>
</dbReference>
<evidence type="ECO:0000256" key="4">
    <source>
        <dbReference type="ARBA" id="ARBA00022827"/>
    </source>
</evidence>
<dbReference type="Pfam" id="PF08031">
    <property type="entry name" value="BBE"/>
    <property type="match status" value="1"/>
</dbReference>
<keyword evidence="5" id="KW-0560">Oxidoreductase</keyword>
<dbReference type="SUPFAM" id="SSF56176">
    <property type="entry name" value="FAD-binding/transporter-associated domain-like"/>
    <property type="match status" value="1"/>
</dbReference>
<evidence type="ECO:0000256" key="1">
    <source>
        <dbReference type="ARBA" id="ARBA00001974"/>
    </source>
</evidence>
<dbReference type="InterPro" id="IPR016166">
    <property type="entry name" value="FAD-bd_PCMH"/>
</dbReference>
<reference evidence="7 8" key="1">
    <citation type="submission" date="2024-07" db="EMBL/GenBank/DDBJ databases">
        <title>Section-level genome sequencing and comparative genomics of Aspergillus sections Usti and Cavernicolus.</title>
        <authorList>
            <consortium name="Lawrence Berkeley National Laboratory"/>
            <person name="Nybo J.L."/>
            <person name="Vesth T.C."/>
            <person name="Theobald S."/>
            <person name="Frisvad J.C."/>
            <person name="Larsen T.O."/>
            <person name="Kjaerboelling I."/>
            <person name="Rothschild-Mancinelli K."/>
            <person name="Lyhne E.K."/>
            <person name="Kogle M.E."/>
            <person name="Barry K."/>
            <person name="Clum A."/>
            <person name="Na H."/>
            <person name="Ledsgaard L."/>
            <person name="Lin J."/>
            <person name="Lipzen A."/>
            <person name="Kuo A."/>
            <person name="Riley R."/>
            <person name="Mondo S."/>
            <person name="Labutti K."/>
            <person name="Haridas S."/>
            <person name="Pangalinan J."/>
            <person name="Salamov A.A."/>
            <person name="Simmons B.A."/>
            <person name="Magnuson J.K."/>
            <person name="Chen J."/>
            <person name="Drula E."/>
            <person name="Henrissat B."/>
            <person name="Wiebenga A."/>
            <person name="Lubbers R.J."/>
            <person name="Gomes A.C."/>
            <person name="Makela M.R."/>
            <person name="Stajich J."/>
            <person name="Grigoriev I.V."/>
            <person name="Mortensen U.H."/>
            <person name="De Vries R.P."/>
            <person name="Baker S.E."/>
            <person name="Andersen M.R."/>
        </authorList>
    </citation>
    <scope>NUCLEOTIDE SEQUENCE [LARGE SCALE GENOMIC DNA]</scope>
    <source>
        <strain evidence="7 8">CBS 123904</strain>
    </source>
</reference>
<dbReference type="PANTHER" id="PTHR42973">
    <property type="entry name" value="BINDING OXIDOREDUCTASE, PUTATIVE (AFU_ORTHOLOGUE AFUA_1G17690)-RELATED"/>
    <property type="match status" value="1"/>
</dbReference>
<evidence type="ECO:0000256" key="2">
    <source>
        <dbReference type="ARBA" id="ARBA00005466"/>
    </source>
</evidence>
<dbReference type="Gene3D" id="3.30.465.10">
    <property type="match status" value="1"/>
</dbReference>
<comment type="cofactor">
    <cofactor evidence="1">
        <name>FAD</name>
        <dbReference type="ChEBI" id="CHEBI:57692"/>
    </cofactor>
</comment>
<dbReference type="Gene3D" id="3.40.462.20">
    <property type="match status" value="1"/>
</dbReference>
<dbReference type="Gene3D" id="3.30.43.10">
    <property type="entry name" value="Uridine Diphospho-n-acetylenolpyruvylglucosamine Reductase, domain 2"/>
    <property type="match status" value="1"/>
</dbReference>
<organism evidence="7 8">
    <name type="scientific">Aspergillus pseudoustus</name>
    <dbReference type="NCBI Taxonomy" id="1810923"/>
    <lineage>
        <taxon>Eukaryota</taxon>
        <taxon>Fungi</taxon>
        <taxon>Dikarya</taxon>
        <taxon>Ascomycota</taxon>
        <taxon>Pezizomycotina</taxon>
        <taxon>Eurotiomycetes</taxon>
        <taxon>Eurotiomycetidae</taxon>
        <taxon>Eurotiales</taxon>
        <taxon>Aspergillaceae</taxon>
        <taxon>Aspergillus</taxon>
        <taxon>Aspergillus subgen. Nidulantes</taxon>
    </lineage>
</organism>
<dbReference type="InterPro" id="IPR050416">
    <property type="entry name" value="FAD-linked_Oxidoreductase"/>
</dbReference>
<dbReference type="InterPro" id="IPR006094">
    <property type="entry name" value="Oxid_FAD_bind_N"/>
</dbReference>
<sequence length="473" mass="52297">MRCMDVSLVLELRRELEGTRAEISHPGSETYHGDIKSWSDTCEKEAGAIVNVTSSEEVSITINFARKHHVEFVAKAAGHSTSNESATTGGIVISLHHMRKVLVDPASKTVAVQGGATWEDVNKATAEYGLAVVGATASQTGVAGATLGGGFGWLTGQYGLIIDNLVSARVVLADGSILDASEEENQDLFWALQGAGQAFGVVTELVFKAHTLSNKVFGGTLYYTADRLSKIVDFANWFHNQQDEKSGFFFGFRAPSPVEETMVMALLFYNGTMEKATSFFEPLLKLNSVLGKVDMMSYAQINRLANIEPKAEGRKWIGGTEVSFPLGKKLAHELWLEFNELMVLYPSMGNSVFAFELLPYAKITSVPIDATACANRDTSYNAGLLLCWRDANDDAVLGQKARALLRRVRRLQGRDESDEHVRSYANYAGHNYSPKYLFGSNLPRLQDLKKRYDPHNAFHKWHNLVPQIHDQRH</sequence>
<dbReference type="InterPro" id="IPR016167">
    <property type="entry name" value="FAD-bd_PCMH_sub1"/>
</dbReference>
<dbReference type="InterPro" id="IPR016169">
    <property type="entry name" value="FAD-bd_PCMH_sub2"/>
</dbReference>
<gene>
    <name evidence="7" type="ORF">BJY01DRAFT_263523</name>
</gene>
<keyword evidence="4" id="KW-0274">FAD</keyword>
<accession>A0ABR4KW46</accession>
<keyword evidence="8" id="KW-1185">Reference proteome</keyword>
<proteinExistence type="inferred from homology"/>
<feature type="domain" description="FAD-binding PCMH-type" evidence="6">
    <location>
        <begin position="42"/>
        <end position="212"/>
    </location>
</feature>
<name>A0ABR4KW46_9EURO</name>
<comment type="similarity">
    <text evidence="2">Belongs to the oxygen-dependent FAD-linked oxidoreductase family.</text>
</comment>
<evidence type="ECO:0000313" key="8">
    <source>
        <dbReference type="Proteomes" id="UP001610446"/>
    </source>
</evidence>
<keyword evidence="3" id="KW-0285">Flavoprotein</keyword>
<evidence type="ECO:0000313" key="7">
    <source>
        <dbReference type="EMBL" id="KAL2856474.1"/>
    </source>
</evidence>
<evidence type="ECO:0000259" key="6">
    <source>
        <dbReference type="PROSITE" id="PS51387"/>
    </source>
</evidence>
<evidence type="ECO:0000256" key="5">
    <source>
        <dbReference type="ARBA" id="ARBA00023002"/>
    </source>
</evidence>
<dbReference type="InterPro" id="IPR036318">
    <property type="entry name" value="FAD-bd_PCMH-like_sf"/>
</dbReference>
<dbReference type="Proteomes" id="UP001610446">
    <property type="component" value="Unassembled WGS sequence"/>
</dbReference>
<protein>
    <recommendedName>
        <fullName evidence="6">FAD-binding PCMH-type domain-containing protein</fullName>
    </recommendedName>
</protein>